<reference evidence="8" key="2">
    <citation type="submission" date="2020-09" db="EMBL/GenBank/DDBJ databases">
        <authorList>
            <person name="Sun Q."/>
            <person name="Zhou Y."/>
        </authorList>
    </citation>
    <scope>NUCLEOTIDE SEQUENCE</scope>
    <source>
        <strain evidence="8">CGMCC 1.15371</strain>
    </source>
</reference>
<gene>
    <name evidence="8" type="ORF">GCM10011391_27030</name>
</gene>
<sequence length="238" mass="27010">MNDQKYLDFLAKLGISSAHPGGFPLTKALLDSIKPNAAEHVLDVGCGTGETSVYLAKHFKCNVVAVDKHPAMIEHAKKRAAWEQAPITLLQADVEHLPLSSEMFDKVIAESVTVFTNIEQTLQEYYRVLKPKGCLLDIEMTSDYKLRPEEIAEIKRVYGVHNVLTTEEWVEQLQQTGFKEVKVYNGLDFLQSMTELPSVPAIELSQGFDAEAFEIWLEHIKTMEKYQALNYRIYMARS</sequence>
<dbReference type="SUPFAM" id="SSF53335">
    <property type="entry name" value="S-adenosyl-L-methionine-dependent methyltransferases"/>
    <property type="match status" value="1"/>
</dbReference>
<evidence type="ECO:0000256" key="6">
    <source>
        <dbReference type="ARBA" id="ARBA00047622"/>
    </source>
</evidence>
<dbReference type="GO" id="GO:0032259">
    <property type="term" value="P:methylation"/>
    <property type="evidence" value="ECO:0007669"/>
    <property type="project" value="UniProtKB-KW"/>
</dbReference>
<reference evidence="8" key="1">
    <citation type="journal article" date="2014" name="Int. J. Syst. Evol. Microbiol.">
        <title>Complete genome sequence of Corynebacterium casei LMG S-19264T (=DSM 44701T), isolated from a smear-ripened cheese.</title>
        <authorList>
            <consortium name="US DOE Joint Genome Institute (JGI-PGF)"/>
            <person name="Walter F."/>
            <person name="Albersmeier A."/>
            <person name="Kalinowski J."/>
            <person name="Ruckert C."/>
        </authorList>
    </citation>
    <scope>NUCLEOTIDE SEQUENCE</scope>
    <source>
        <strain evidence="8">CGMCC 1.15371</strain>
    </source>
</reference>
<dbReference type="PANTHER" id="PTHR44307:SF2">
    <property type="entry name" value="PHOSPHOETHANOLAMINE METHYLTRANSFERASE ISOFORM X1"/>
    <property type="match status" value="1"/>
</dbReference>
<evidence type="ECO:0000313" key="8">
    <source>
        <dbReference type="EMBL" id="GGE46770.1"/>
    </source>
</evidence>
<dbReference type="InterPro" id="IPR023576">
    <property type="entry name" value="UbiE/COQ5_MeTrFase_CS"/>
</dbReference>
<dbReference type="Pfam" id="PF13649">
    <property type="entry name" value="Methyltransf_25"/>
    <property type="match status" value="1"/>
</dbReference>
<evidence type="ECO:0000259" key="7">
    <source>
        <dbReference type="Pfam" id="PF13649"/>
    </source>
</evidence>
<keyword evidence="4" id="KW-0949">S-adenosyl-L-methionine</keyword>
<evidence type="ECO:0000256" key="4">
    <source>
        <dbReference type="ARBA" id="ARBA00022691"/>
    </source>
</evidence>
<comment type="pathway">
    <text evidence="5">Phospholipid metabolism.</text>
</comment>
<dbReference type="Gene3D" id="3.40.50.150">
    <property type="entry name" value="Vaccinia Virus protein VP39"/>
    <property type="match status" value="1"/>
</dbReference>
<keyword evidence="3" id="KW-0808">Transferase</keyword>
<evidence type="ECO:0000256" key="2">
    <source>
        <dbReference type="ARBA" id="ARBA00022603"/>
    </source>
</evidence>
<protein>
    <submittedName>
        <fullName evidence="8">Methyltransferase</fullName>
    </submittedName>
</protein>
<feature type="domain" description="Methyltransferase" evidence="7">
    <location>
        <begin position="41"/>
        <end position="133"/>
    </location>
</feature>
<proteinExistence type="predicted"/>
<comment type="pathway">
    <text evidence="1">Lipid metabolism.</text>
</comment>
<evidence type="ECO:0000256" key="5">
    <source>
        <dbReference type="ARBA" id="ARBA00025707"/>
    </source>
</evidence>
<dbReference type="Proteomes" id="UP000628775">
    <property type="component" value="Unassembled WGS sequence"/>
</dbReference>
<dbReference type="PANTHER" id="PTHR44307">
    <property type="entry name" value="PHOSPHOETHANOLAMINE METHYLTRANSFERASE"/>
    <property type="match status" value="1"/>
</dbReference>
<dbReference type="RefSeq" id="WP_188695052.1">
    <property type="nucleotide sequence ID" value="NZ_BMIR01000013.1"/>
</dbReference>
<evidence type="ECO:0000256" key="1">
    <source>
        <dbReference type="ARBA" id="ARBA00005189"/>
    </source>
</evidence>
<evidence type="ECO:0000256" key="3">
    <source>
        <dbReference type="ARBA" id="ARBA00022679"/>
    </source>
</evidence>
<evidence type="ECO:0000313" key="9">
    <source>
        <dbReference type="Proteomes" id="UP000628775"/>
    </source>
</evidence>
<organism evidence="8 9">
    <name type="scientific">Pullulanibacillus camelliae</name>
    <dbReference type="NCBI Taxonomy" id="1707096"/>
    <lineage>
        <taxon>Bacteria</taxon>
        <taxon>Bacillati</taxon>
        <taxon>Bacillota</taxon>
        <taxon>Bacilli</taxon>
        <taxon>Bacillales</taxon>
        <taxon>Sporolactobacillaceae</taxon>
        <taxon>Pullulanibacillus</taxon>
    </lineage>
</organism>
<keyword evidence="9" id="KW-1185">Reference proteome</keyword>
<comment type="caution">
    <text evidence="8">The sequence shown here is derived from an EMBL/GenBank/DDBJ whole genome shotgun (WGS) entry which is preliminary data.</text>
</comment>
<keyword evidence="2 8" id="KW-0489">Methyltransferase</keyword>
<dbReference type="InterPro" id="IPR029063">
    <property type="entry name" value="SAM-dependent_MTases_sf"/>
</dbReference>
<name>A0A8J2YJQ4_9BACL</name>
<dbReference type="GO" id="GO:0000234">
    <property type="term" value="F:phosphoethanolamine N-methyltransferase activity"/>
    <property type="evidence" value="ECO:0007669"/>
    <property type="project" value="UniProtKB-EC"/>
</dbReference>
<accession>A0A8J2YJQ4</accession>
<dbReference type="AlphaFoldDB" id="A0A8J2YJQ4"/>
<dbReference type="EMBL" id="BMIR01000013">
    <property type="protein sequence ID" value="GGE46770.1"/>
    <property type="molecule type" value="Genomic_DNA"/>
</dbReference>
<dbReference type="InterPro" id="IPR041698">
    <property type="entry name" value="Methyltransf_25"/>
</dbReference>
<dbReference type="CDD" id="cd02440">
    <property type="entry name" value="AdoMet_MTases"/>
    <property type="match status" value="1"/>
</dbReference>
<dbReference type="PROSITE" id="PS01184">
    <property type="entry name" value="UBIE_2"/>
    <property type="match status" value="1"/>
</dbReference>
<comment type="catalytic activity">
    <reaction evidence="6">
        <text>phosphoethanolamine + S-adenosyl-L-methionine = N-methylethanolamine phosphate + S-adenosyl-L-homocysteine + H(+)</text>
        <dbReference type="Rhea" id="RHEA:20365"/>
        <dbReference type="ChEBI" id="CHEBI:15378"/>
        <dbReference type="ChEBI" id="CHEBI:57781"/>
        <dbReference type="ChEBI" id="CHEBI:57856"/>
        <dbReference type="ChEBI" id="CHEBI:58190"/>
        <dbReference type="ChEBI" id="CHEBI:59789"/>
        <dbReference type="EC" id="2.1.1.103"/>
    </reaction>
    <physiologicalReaction direction="left-to-right" evidence="6">
        <dbReference type="Rhea" id="RHEA:20366"/>
    </physiologicalReaction>
</comment>